<protein>
    <submittedName>
        <fullName evidence="1">Uncharacterized protein</fullName>
    </submittedName>
</protein>
<dbReference type="EMBL" id="LR796231">
    <property type="protein sequence ID" value="CAB4128818.1"/>
    <property type="molecule type" value="Genomic_DNA"/>
</dbReference>
<evidence type="ECO:0000313" key="1">
    <source>
        <dbReference type="EMBL" id="CAB4128818.1"/>
    </source>
</evidence>
<organism evidence="1">
    <name type="scientific">uncultured Caudovirales phage</name>
    <dbReference type="NCBI Taxonomy" id="2100421"/>
    <lineage>
        <taxon>Viruses</taxon>
        <taxon>Duplodnaviria</taxon>
        <taxon>Heunggongvirae</taxon>
        <taxon>Uroviricota</taxon>
        <taxon>Caudoviricetes</taxon>
        <taxon>Peduoviridae</taxon>
        <taxon>Maltschvirus</taxon>
        <taxon>Maltschvirus maltsch</taxon>
    </lineage>
</organism>
<gene>
    <name evidence="1" type="ORF">UFOVP113_97</name>
    <name evidence="2" type="ORF">UFOVP225_84</name>
</gene>
<sequence length="58" mass="6606">MPKYLVNVYETLQHTVIIYAENRQDAVEAGYDAVMNDTEEYDTESCGTTEAIVTEIEE</sequence>
<reference evidence="1" key="1">
    <citation type="submission" date="2020-04" db="EMBL/GenBank/DDBJ databases">
        <authorList>
            <person name="Chiriac C."/>
            <person name="Salcher M."/>
            <person name="Ghai R."/>
            <person name="Kavagutti S V."/>
        </authorList>
    </citation>
    <scope>NUCLEOTIDE SEQUENCE</scope>
</reference>
<accession>A0A6J5L234</accession>
<proteinExistence type="predicted"/>
<evidence type="ECO:0000313" key="2">
    <source>
        <dbReference type="EMBL" id="CAB5219540.1"/>
    </source>
</evidence>
<dbReference type="EMBL" id="LR798275">
    <property type="protein sequence ID" value="CAB5219540.1"/>
    <property type="molecule type" value="Genomic_DNA"/>
</dbReference>
<name>A0A6J5L234_9CAUD</name>